<dbReference type="Proteomes" id="UP000292307">
    <property type="component" value="Chromosome"/>
</dbReference>
<evidence type="ECO:0000313" key="3">
    <source>
        <dbReference type="Proteomes" id="UP000292307"/>
    </source>
</evidence>
<proteinExistence type="predicted"/>
<keyword evidence="1" id="KW-0732">Signal</keyword>
<dbReference type="InterPro" id="IPR021733">
    <property type="entry name" value="DUF3304"/>
</dbReference>
<protein>
    <submittedName>
        <fullName evidence="2">DUF3304 domain-containing protein</fullName>
    </submittedName>
</protein>
<accession>A0ABX5RXI1</accession>
<feature type="chain" id="PRO_5046562327" evidence="1">
    <location>
        <begin position="20"/>
        <end position="143"/>
    </location>
</feature>
<evidence type="ECO:0000313" key="2">
    <source>
        <dbReference type="EMBL" id="QBI02696.1"/>
    </source>
</evidence>
<evidence type="ECO:0000256" key="1">
    <source>
        <dbReference type="SAM" id="SignalP"/>
    </source>
</evidence>
<dbReference type="EMBL" id="CP036401">
    <property type="protein sequence ID" value="QBI02696.1"/>
    <property type="molecule type" value="Genomic_DNA"/>
</dbReference>
<feature type="signal peptide" evidence="1">
    <location>
        <begin position="1"/>
        <end position="19"/>
    </location>
</feature>
<gene>
    <name evidence="2" type="ORF">EYF70_18980</name>
</gene>
<name>A0ABX5RXI1_9BURK</name>
<reference evidence="2 3" key="1">
    <citation type="submission" date="2019-02" db="EMBL/GenBank/DDBJ databases">
        <title>Draft Genome Sequences of Six Type Strains of the Genus Massilia.</title>
        <authorList>
            <person name="Miess H."/>
            <person name="Frediansyhah A."/>
            <person name="Gross H."/>
        </authorList>
    </citation>
    <scope>NUCLEOTIDE SEQUENCE [LARGE SCALE GENOMIC DNA]</scope>
    <source>
        <strain evidence="2 3">DSM 17472</strain>
    </source>
</reference>
<keyword evidence="3" id="KW-1185">Reference proteome</keyword>
<organism evidence="2 3">
    <name type="scientific">Pseudoduganella albidiflava</name>
    <dbReference type="NCBI Taxonomy" id="321983"/>
    <lineage>
        <taxon>Bacteria</taxon>
        <taxon>Pseudomonadati</taxon>
        <taxon>Pseudomonadota</taxon>
        <taxon>Betaproteobacteria</taxon>
        <taxon>Burkholderiales</taxon>
        <taxon>Oxalobacteraceae</taxon>
        <taxon>Telluria group</taxon>
        <taxon>Pseudoduganella</taxon>
    </lineage>
</organism>
<sequence length="143" mass="15926">MKFFFISMMAHCLSACAIAESAQLNTYNASIGIVNHTNRYIYATRVGSDAGGHAARYSAGIANMCCVTLPLQWHSGLSLMVQWDMPEGTRHIWKKKEVIVEKYGKPGSVYLHFFPNDEVRIVVTDWVGGSLKHPIQPPDEPSN</sequence>
<dbReference type="Pfam" id="PF11745">
    <property type="entry name" value="DUF3304"/>
    <property type="match status" value="1"/>
</dbReference>